<dbReference type="Proteomes" id="UP000800235">
    <property type="component" value="Unassembled WGS sequence"/>
</dbReference>
<accession>A0A9P4NQV1</accession>
<comment type="caution">
    <text evidence="1">The sequence shown here is derived from an EMBL/GenBank/DDBJ whole genome shotgun (WGS) entry which is preliminary data.</text>
</comment>
<evidence type="ECO:0008006" key="3">
    <source>
        <dbReference type="Google" id="ProtNLM"/>
    </source>
</evidence>
<name>A0A9P4NQV1_9PEZI</name>
<protein>
    <recommendedName>
        <fullName evidence="3">F-box domain-containing protein</fullName>
    </recommendedName>
</protein>
<reference evidence="1" key="1">
    <citation type="journal article" date="2020" name="Stud. Mycol.">
        <title>101 Dothideomycetes genomes: a test case for predicting lifestyles and emergence of pathogens.</title>
        <authorList>
            <person name="Haridas S."/>
            <person name="Albert R."/>
            <person name="Binder M."/>
            <person name="Bloem J."/>
            <person name="Labutti K."/>
            <person name="Salamov A."/>
            <person name="Andreopoulos B."/>
            <person name="Baker S."/>
            <person name="Barry K."/>
            <person name="Bills G."/>
            <person name="Bluhm B."/>
            <person name="Cannon C."/>
            <person name="Castanera R."/>
            <person name="Culley D."/>
            <person name="Daum C."/>
            <person name="Ezra D."/>
            <person name="Gonzalez J."/>
            <person name="Henrissat B."/>
            <person name="Kuo A."/>
            <person name="Liang C."/>
            <person name="Lipzen A."/>
            <person name="Lutzoni F."/>
            <person name="Magnuson J."/>
            <person name="Mondo S."/>
            <person name="Nolan M."/>
            <person name="Ohm R."/>
            <person name="Pangilinan J."/>
            <person name="Park H.-J."/>
            <person name="Ramirez L."/>
            <person name="Alfaro M."/>
            <person name="Sun H."/>
            <person name="Tritt A."/>
            <person name="Yoshinaga Y."/>
            <person name="Zwiers L.-H."/>
            <person name="Turgeon B."/>
            <person name="Goodwin S."/>
            <person name="Spatafora J."/>
            <person name="Crous P."/>
            <person name="Grigoriev I."/>
        </authorList>
    </citation>
    <scope>NUCLEOTIDE SEQUENCE</scope>
    <source>
        <strain evidence="1">CBS 130266</strain>
    </source>
</reference>
<keyword evidence="2" id="KW-1185">Reference proteome</keyword>
<sequence>MDRKRAMILRRKLKISSLNTSQSALLKLPNEILFLMSDLLPDTTKLALRIASRQLYYSLGELTTVPQEARHAVMQLLTFDQAVLANTEPIAVRPGVKKYLCASCRTWHENALFSAAQLAEPPQSRHCTADVAPIRLCSAHSYDRAEILEMFARLGNDTAARYNTDVICQSHDDRDLGTDERQPDRRREMYRKDNARCYISLIKGRKGGEMLLLKHLSPYSYDEAIWVLSWDGARFGDQAV</sequence>
<organism evidence="1 2">
    <name type="scientific">Tothia fuscella</name>
    <dbReference type="NCBI Taxonomy" id="1048955"/>
    <lineage>
        <taxon>Eukaryota</taxon>
        <taxon>Fungi</taxon>
        <taxon>Dikarya</taxon>
        <taxon>Ascomycota</taxon>
        <taxon>Pezizomycotina</taxon>
        <taxon>Dothideomycetes</taxon>
        <taxon>Pleosporomycetidae</taxon>
        <taxon>Venturiales</taxon>
        <taxon>Cylindrosympodiaceae</taxon>
        <taxon>Tothia</taxon>
    </lineage>
</organism>
<evidence type="ECO:0000313" key="2">
    <source>
        <dbReference type="Proteomes" id="UP000800235"/>
    </source>
</evidence>
<gene>
    <name evidence="1" type="ORF">EJ08DRAFT_661461</name>
</gene>
<evidence type="ECO:0000313" key="1">
    <source>
        <dbReference type="EMBL" id="KAF2429783.1"/>
    </source>
</evidence>
<dbReference type="AlphaFoldDB" id="A0A9P4NQV1"/>
<proteinExistence type="predicted"/>
<dbReference type="EMBL" id="MU007044">
    <property type="protein sequence ID" value="KAF2429783.1"/>
    <property type="molecule type" value="Genomic_DNA"/>
</dbReference>